<dbReference type="EMBL" id="CCKQ01019167">
    <property type="protein sequence ID" value="CDW91181.1"/>
    <property type="molecule type" value="Genomic_DNA"/>
</dbReference>
<gene>
    <name evidence="2" type="primary">Contig11117.g11884</name>
    <name evidence="2" type="ORF">STYLEM_20333</name>
</gene>
<keyword evidence="3" id="KW-1185">Reference proteome</keyword>
<protein>
    <submittedName>
        <fullName evidence="2">Uncharacterized protein</fullName>
    </submittedName>
</protein>
<accession>A0A078BAB9</accession>
<evidence type="ECO:0000313" key="2">
    <source>
        <dbReference type="EMBL" id="CDW91181.1"/>
    </source>
</evidence>
<dbReference type="Proteomes" id="UP000039865">
    <property type="component" value="Unassembled WGS sequence"/>
</dbReference>
<evidence type="ECO:0000313" key="3">
    <source>
        <dbReference type="Proteomes" id="UP000039865"/>
    </source>
</evidence>
<proteinExistence type="predicted"/>
<keyword evidence="1" id="KW-0812">Transmembrane</keyword>
<organism evidence="2 3">
    <name type="scientific">Stylonychia lemnae</name>
    <name type="common">Ciliate</name>
    <dbReference type="NCBI Taxonomy" id="5949"/>
    <lineage>
        <taxon>Eukaryota</taxon>
        <taxon>Sar</taxon>
        <taxon>Alveolata</taxon>
        <taxon>Ciliophora</taxon>
        <taxon>Intramacronucleata</taxon>
        <taxon>Spirotrichea</taxon>
        <taxon>Stichotrichia</taxon>
        <taxon>Sporadotrichida</taxon>
        <taxon>Oxytrichidae</taxon>
        <taxon>Stylonychinae</taxon>
        <taxon>Stylonychia</taxon>
    </lineage>
</organism>
<feature type="transmembrane region" description="Helical" evidence="1">
    <location>
        <begin position="24"/>
        <end position="45"/>
    </location>
</feature>
<keyword evidence="1" id="KW-1133">Transmembrane helix</keyword>
<name>A0A078BAB9_STYLE</name>
<reference evidence="2 3" key="1">
    <citation type="submission" date="2014-06" db="EMBL/GenBank/DDBJ databases">
        <authorList>
            <person name="Swart Estienne"/>
        </authorList>
    </citation>
    <scope>NUCLEOTIDE SEQUENCE [LARGE SCALE GENOMIC DNA]</scope>
    <source>
        <strain evidence="2 3">130c</strain>
    </source>
</reference>
<evidence type="ECO:0000256" key="1">
    <source>
        <dbReference type="SAM" id="Phobius"/>
    </source>
</evidence>
<sequence length="1249" mass="146966">MQHNDQINYSEQQIISKENLIKSFILLNIFLVGLGHDLFVGMLLIKDQLTGQHYELIASILTKIVEFIKFVMVSQRNNKGQIDKDLIQHYISLTKGSLKIIFKRLEQFHQAQNYIMNIQSTIDGLKILEQFKSTSSNATQFDDNLFNLILAVIGFYITPFKDQGMDTFQNKESKFMTLLNSELIVSQINRSIMALKAVDIPLNDDQLAKFIHKFILRVDMITDTLNDIIDLESRSVIFYTINMLLEFLRSSYKIKIQNLVLNQTKNQDATSNYSHSQGTLVQILYKKLLIIIADCFIKLDRLEQVLDFVEEASGFIHQGDKDEIKLYIIALKYNCQAGINNADSCHELLHLFNKIIDNQFYQQEIGLECFNYLVISNQTDVAIIIGQNMLKTCDKVMIDLHQQKNFLLKFLYVFENYISEGSLEQYMPDNNQEQAPDKIFIQELLKCLVDSLSKIISLEFLKICSMPEIQIIFYQIWNVAFEAKQRQMYLECQLLLKSLYEQVRKFSKFYQESVQSGIMDNKFLSKSRKPGKADEGCNTQREEEVIQEILHRTLFLCCEINLVMKNYPAAKIAVKDMESISRNSANTYLMKIKVLFKQIQDQQFNPQYYTDCVKAMQEVSDTINQMNKSQDFNFVYLMNVINYADETEIKIEFYSQLIDYIIAFFDFNRQSILYSIEKDNLFQVDELDLEAETQDEKVEKPYKDSEDVLSKFNLLKFLTHSAQQASIINQIEENQLNEEAKVENVEMNGDEDKNEGINNGKKFKIDVQKFLEVSQRYIIPIKNYLKQYFYYDSQDYTQVEMREKLTLIIGYEEASYYASFYWMEYYKYTENMMADLKVLYMQHQDQLNDTYCSRTDELFFNDTDKIDDFLPFIEDSLMFSLIQEFYIESDIFELQTDNRQKDKKAFHSEQTLDKLIYENLLIKEKIMNSLLLIIMVQYQNFVVKKNGLEKDIYNLNQAVNFTRKKLFNIIGMLANHPIYKEASQSQMKLDGKIESSTIIKQDDKRVINVPVKQLKNKKLLKKINSIEEFCSHVESYMETMAFKLCIELHQDENQIDEMVNKMISIQHGKIYKTSSLKVVYVYLRENGLYPKNQSDIELQGFHEILSAHKDLIEISQNPQEKYILMMQACKYIEKANFSINLDFIKWMISLSWNQGIQLYKQAIKVEAINWMNFSINLLRKTQEQLQIRKQNPEQFFVDDNNHPSNLGNQSITKNKSNNSFESWKELESFLNLIANKIEDAHQKIIYEIC</sequence>
<dbReference type="InParanoid" id="A0A078BAB9"/>
<keyword evidence="1" id="KW-0472">Membrane</keyword>
<dbReference type="AlphaFoldDB" id="A0A078BAB9"/>